<keyword evidence="1" id="KW-0863">Zinc-finger</keyword>
<feature type="region of interest" description="Disordered" evidence="2">
    <location>
        <begin position="154"/>
        <end position="173"/>
    </location>
</feature>
<name>A0ABN9PFS2_9DINO</name>
<protein>
    <recommendedName>
        <fullName evidence="3">C3H1-type domain-containing protein</fullName>
    </recommendedName>
</protein>
<comment type="caution">
    <text evidence="4">The sequence shown here is derived from an EMBL/GenBank/DDBJ whole genome shotgun (WGS) entry which is preliminary data.</text>
</comment>
<dbReference type="PROSITE" id="PS50103">
    <property type="entry name" value="ZF_C3H1"/>
    <property type="match status" value="1"/>
</dbReference>
<evidence type="ECO:0000313" key="4">
    <source>
        <dbReference type="EMBL" id="CAK0790908.1"/>
    </source>
</evidence>
<proteinExistence type="predicted"/>
<gene>
    <name evidence="4" type="ORF">PCOR1329_LOCUS2031</name>
</gene>
<sequence>VVAYQAYEEYLKLQPMDRPMIQPRLNWHDDARYLALATRATSTVEVLFATLVWAGPRTLKDKTDVLEAVERRGKGPVDVKHVHSCLQRWQFDLLRLQRLQMQPPDPVVQLATLRTMVGRMIEQSHTFEHGLSGASTASQRQVDEYWRYLSAESREISGTPPPQPSQAAAGDRGVRAQIARLEAALAKATGSASPKGNGKDKSGKGNAREDKNKSGKQDAHAAAATGLELCRHFESDKGCRNGGQCTRKHRKLEPHENKCFNCGSKQHPKAVARAMQSFAAQADSGYRADWSGQAGDPFAPPDARPRPQQPQQPVMRMLRLNLQGATVAASRHGRFRPEMLLCDSGASHELRHLWPGQAPLPGSVPINLGLAVGQASGEVYMSEDQVVYAVSSTLLQALFPISVYVHELEVSMLWGPARAAISLPGGRAIELVVDRDGSVFISEVQAETLRGMRRLRRAQIGASRFVDCVRAAVVQQSLEQHRAAGHPHFRPDCAECRLAAGR</sequence>
<feature type="zinc finger region" description="C3H1-type" evidence="1">
    <location>
        <begin position="224"/>
        <end position="252"/>
    </location>
</feature>
<keyword evidence="5" id="KW-1185">Reference proteome</keyword>
<feature type="non-terminal residue" evidence="4">
    <location>
        <position position="502"/>
    </location>
</feature>
<organism evidence="4 5">
    <name type="scientific">Prorocentrum cordatum</name>
    <dbReference type="NCBI Taxonomy" id="2364126"/>
    <lineage>
        <taxon>Eukaryota</taxon>
        <taxon>Sar</taxon>
        <taxon>Alveolata</taxon>
        <taxon>Dinophyceae</taxon>
        <taxon>Prorocentrales</taxon>
        <taxon>Prorocentraceae</taxon>
        <taxon>Prorocentrum</taxon>
    </lineage>
</organism>
<feature type="compositionally biased region" description="Pro residues" evidence="2">
    <location>
        <begin position="298"/>
        <end position="310"/>
    </location>
</feature>
<feature type="domain" description="C3H1-type" evidence="3">
    <location>
        <begin position="224"/>
        <end position="252"/>
    </location>
</feature>
<dbReference type="InterPro" id="IPR000571">
    <property type="entry name" value="Znf_CCCH"/>
</dbReference>
<evidence type="ECO:0000256" key="2">
    <source>
        <dbReference type="SAM" id="MobiDB-lite"/>
    </source>
</evidence>
<reference evidence="4" key="1">
    <citation type="submission" date="2023-10" db="EMBL/GenBank/DDBJ databases">
        <authorList>
            <person name="Chen Y."/>
            <person name="Shah S."/>
            <person name="Dougan E. K."/>
            <person name="Thang M."/>
            <person name="Chan C."/>
        </authorList>
    </citation>
    <scope>NUCLEOTIDE SEQUENCE [LARGE SCALE GENOMIC DNA]</scope>
</reference>
<accession>A0ABN9PFS2</accession>
<feature type="non-terminal residue" evidence="4">
    <location>
        <position position="1"/>
    </location>
</feature>
<feature type="region of interest" description="Disordered" evidence="2">
    <location>
        <begin position="185"/>
        <end position="220"/>
    </location>
</feature>
<feature type="compositionally biased region" description="Basic and acidic residues" evidence="2">
    <location>
        <begin position="197"/>
        <end position="219"/>
    </location>
</feature>
<keyword evidence="1" id="KW-0862">Zinc</keyword>
<dbReference type="Proteomes" id="UP001189429">
    <property type="component" value="Unassembled WGS sequence"/>
</dbReference>
<keyword evidence="1" id="KW-0479">Metal-binding</keyword>
<evidence type="ECO:0000256" key="1">
    <source>
        <dbReference type="PROSITE-ProRule" id="PRU00723"/>
    </source>
</evidence>
<feature type="region of interest" description="Disordered" evidence="2">
    <location>
        <begin position="284"/>
        <end position="311"/>
    </location>
</feature>
<evidence type="ECO:0000313" key="5">
    <source>
        <dbReference type="Proteomes" id="UP001189429"/>
    </source>
</evidence>
<dbReference type="EMBL" id="CAUYUJ010000500">
    <property type="protein sequence ID" value="CAK0790908.1"/>
    <property type="molecule type" value="Genomic_DNA"/>
</dbReference>
<evidence type="ECO:0000259" key="3">
    <source>
        <dbReference type="PROSITE" id="PS50103"/>
    </source>
</evidence>